<comment type="caution">
    <text evidence="3">The sequence shown here is derived from an EMBL/GenBank/DDBJ whole genome shotgun (WGS) entry which is preliminary data.</text>
</comment>
<evidence type="ECO:0000256" key="1">
    <source>
        <dbReference type="SAM" id="MobiDB-lite"/>
    </source>
</evidence>
<protein>
    <submittedName>
        <fullName evidence="3">LysM peptidoglycan-binding domain-containing protein</fullName>
    </submittedName>
</protein>
<keyword evidence="4" id="KW-1185">Reference proteome</keyword>
<proteinExistence type="predicted"/>
<dbReference type="AlphaFoldDB" id="A0A8J8BDD4"/>
<organism evidence="3 4">
    <name type="scientific">Actinocrinis puniceicyclus</name>
    <dbReference type="NCBI Taxonomy" id="977794"/>
    <lineage>
        <taxon>Bacteria</taxon>
        <taxon>Bacillati</taxon>
        <taxon>Actinomycetota</taxon>
        <taxon>Actinomycetes</taxon>
        <taxon>Catenulisporales</taxon>
        <taxon>Actinospicaceae</taxon>
        <taxon>Actinocrinis</taxon>
    </lineage>
</organism>
<gene>
    <name evidence="3" type="ORF">KGA66_13220</name>
</gene>
<dbReference type="RefSeq" id="WP_211468242.1">
    <property type="nucleotide sequence ID" value="NZ_JAGSXH010000039.1"/>
</dbReference>
<dbReference type="InterPro" id="IPR036779">
    <property type="entry name" value="LysM_dom_sf"/>
</dbReference>
<accession>A0A8J8BDD4</accession>
<reference evidence="3" key="1">
    <citation type="submission" date="2021-04" db="EMBL/GenBank/DDBJ databases">
        <title>Genome based classification of Actinospica acidithermotolerans sp. nov., an actinobacterium isolated from an Indonesian hot spring.</title>
        <authorList>
            <person name="Kusuma A.B."/>
            <person name="Putra K.E."/>
            <person name="Nafisah S."/>
            <person name="Loh J."/>
            <person name="Nouioui I."/>
            <person name="Goodfellow M."/>
        </authorList>
    </citation>
    <scope>NUCLEOTIDE SEQUENCE</scope>
    <source>
        <strain evidence="3">DSM 45618</strain>
    </source>
</reference>
<evidence type="ECO:0000259" key="2">
    <source>
        <dbReference type="Pfam" id="PF19266"/>
    </source>
</evidence>
<dbReference type="CDD" id="cd00118">
    <property type="entry name" value="LysM"/>
    <property type="match status" value="1"/>
</dbReference>
<dbReference type="InterPro" id="IPR045361">
    <property type="entry name" value="CIS_tube_prot_N"/>
</dbReference>
<name>A0A8J8BDD4_9ACTN</name>
<feature type="domain" description="Contractile injection system tube protein N-terminal" evidence="2">
    <location>
        <begin position="11"/>
        <end position="146"/>
    </location>
</feature>
<sequence>MTVFANLRNQDDMTMLTCQFNPSTVKLSKSAGWSTPPARNARDHPRPQFVGTGPQTLTLSLLFNAYGRDGGAAALPVATTVQKLLDWTQPTQRSQEAHRPEPPTIEFRWGAHVTMTGFLKSVEVEYLLFDNDGTPLRASANVQLQALPQPTPGTNPTSGGISGRRGAQITQGDSLASIAQREYGDANLWRAIAIANDIDDPGRVPPGTGLLLPPRAQAAALAAVGGDPR</sequence>
<feature type="compositionally biased region" description="Polar residues" evidence="1">
    <location>
        <begin position="146"/>
        <end position="159"/>
    </location>
</feature>
<evidence type="ECO:0000313" key="3">
    <source>
        <dbReference type="EMBL" id="MBS2964011.1"/>
    </source>
</evidence>
<dbReference type="EMBL" id="JAGSXH010000039">
    <property type="protein sequence ID" value="MBS2964011.1"/>
    <property type="molecule type" value="Genomic_DNA"/>
</dbReference>
<dbReference type="Pfam" id="PF19266">
    <property type="entry name" value="CIS_tube"/>
    <property type="match status" value="1"/>
</dbReference>
<dbReference type="InterPro" id="IPR018392">
    <property type="entry name" value="LysM"/>
</dbReference>
<evidence type="ECO:0000313" key="4">
    <source>
        <dbReference type="Proteomes" id="UP000677913"/>
    </source>
</evidence>
<dbReference type="Gene3D" id="3.10.350.10">
    <property type="entry name" value="LysM domain"/>
    <property type="match status" value="1"/>
</dbReference>
<feature type="region of interest" description="Disordered" evidence="1">
    <location>
        <begin position="146"/>
        <end position="167"/>
    </location>
</feature>
<dbReference type="Proteomes" id="UP000677913">
    <property type="component" value="Unassembled WGS sequence"/>
</dbReference>